<dbReference type="RefSeq" id="WP_150809416.1">
    <property type="nucleotide sequence ID" value="NZ_CABPSR010000004.1"/>
</dbReference>
<evidence type="ECO:0000313" key="3">
    <source>
        <dbReference type="Proteomes" id="UP000335538"/>
    </source>
</evidence>
<sequence length="117" mass="13528">MVIWVVLNFRQRKFLGAQGLFVLCPILLGVFVGVALYEEMPDEVVMTYVMAFALFVLMYFLRRISPAARLSGIWRKLDSDSTYCMQVLDMWDAADDPLRRSANHSGSKNSQDWEERI</sequence>
<accession>A0A5E5B479</accession>
<proteinExistence type="predicted"/>
<dbReference type="AlphaFoldDB" id="A0A5E5B479"/>
<keyword evidence="1" id="KW-0812">Transmembrane</keyword>
<organism evidence="2 3">
    <name type="scientific">Pandoraea sputorum</name>
    <dbReference type="NCBI Taxonomy" id="93222"/>
    <lineage>
        <taxon>Bacteria</taxon>
        <taxon>Pseudomonadati</taxon>
        <taxon>Pseudomonadota</taxon>
        <taxon>Betaproteobacteria</taxon>
        <taxon>Burkholderiales</taxon>
        <taxon>Burkholderiaceae</taxon>
        <taxon>Pandoraea</taxon>
    </lineage>
</organism>
<evidence type="ECO:0000313" key="2">
    <source>
        <dbReference type="EMBL" id="VVE79972.1"/>
    </source>
</evidence>
<dbReference type="EMBL" id="CABPSR010000004">
    <property type="protein sequence ID" value="VVE79972.1"/>
    <property type="molecule type" value="Genomic_DNA"/>
</dbReference>
<feature type="transmembrane region" description="Helical" evidence="1">
    <location>
        <begin position="44"/>
        <end position="61"/>
    </location>
</feature>
<dbReference type="Proteomes" id="UP000335538">
    <property type="component" value="Unassembled WGS sequence"/>
</dbReference>
<feature type="transmembrane region" description="Helical" evidence="1">
    <location>
        <begin position="20"/>
        <end position="38"/>
    </location>
</feature>
<reference evidence="2 3" key="1">
    <citation type="submission" date="2019-08" db="EMBL/GenBank/DDBJ databases">
        <authorList>
            <person name="Peeters C."/>
        </authorList>
    </citation>
    <scope>NUCLEOTIDE SEQUENCE [LARGE SCALE GENOMIC DNA]</scope>
    <source>
        <strain evidence="2 3">LMG 31121</strain>
    </source>
</reference>
<keyword evidence="1" id="KW-0472">Membrane</keyword>
<evidence type="ECO:0000256" key="1">
    <source>
        <dbReference type="SAM" id="Phobius"/>
    </source>
</evidence>
<keyword evidence="1" id="KW-1133">Transmembrane helix</keyword>
<protein>
    <submittedName>
        <fullName evidence="2">Uncharacterized protein</fullName>
    </submittedName>
</protein>
<name>A0A5E5B479_9BURK</name>
<gene>
    <name evidence="2" type="ORF">PSP31121_02392</name>
</gene>